<comment type="caution">
    <text evidence="2">The sequence shown here is derived from an EMBL/GenBank/DDBJ whole genome shotgun (WGS) entry which is preliminary data.</text>
</comment>
<accession>A0A101P1G6</accession>
<protein>
    <submittedName>
        <fullName evidence="2">Uncharacterized protein</fullName>
    </submittedName>
</protein>
<gene>
    <name evidence="2" type="ORF">AQI95_24760</name>
</gene>
<evidence type="ECO:0000313" key="2">
    <source>
        <dbReference type="EMBL" id="KUN03171.1"/>
    </source>
</evidence>
<feature type="coiled-coil region" evidence="1">
    <location>
        <begin position="82"/>
        <end position="109"/>
    </location>
</feature>
<evidence type="ECO:0000313" key="3">
    <source>
        <dbReference type="Proteomes" id="UP000053127"/>
    </source>
</evidence>
<keyword evidence="1" id="KW-0175">Coiled coil</keyword>
<proteinExistence type="predicted"/>
<dbReference type="Proteomes" id="UP000053127">
    <property type="component" value="Unassembled WGS sequence"/>
</dbReference>
<organism evidence="2 3">
    <name type="scientific">Streptomyces yokosukanensis</name>
    <dbReference type="NCBI Taxonomy" id="67386"/>
    <lineage>
        <taxon>Bacteria</taxon>
        <taxon>Bacillati</taxon>
        <taxon>Actinomycetota</taxon>
        <taxon>Actinomycetes</taxon>
        <taxon>Kitasatosporales</taxon>
        <taxon>Streptomycetaceae</taxon>
        <taxon>Streptomyces</taxon>
    </lineage>
</organism>
<sequence>MTDPFNDLSPRARWFMENFDVFGLADICASQETAKEQLSKELADLRAVARGYCPACGRGDAAPTVADWEQQRDKAARLEIANRALNTAAVEAVERAERAEAALRELCATLYPITRTSDPTPLGYQAIHPITPADYQRWTAVLEGNHPA</sequence>
<dbReference type="EMBL" id="LMWN01000035">
    <property type="protein sequence ID" value="KUN03171.1"/>
    <property type="molecule type" value="Genomic_DNA"/>
</dbReference>
<evidence type="ECO:0000256" key="1">
    <source>
        <dbReference type="SAM" id="Coils"/>
    </source>
</evidence>
<name>A0A101P1G6_9ACTN</name>
<keyword evidence="3" id="KW-1185">Reference proteome</keyword>
<dbReference type="RefSeq" id="WP_067127847.1">
    <property type="nucleotide sequence ID" value="NZ_KQ948215.1"/>
</dbReference>
<dbReference type="OrthoDB" id="10014123at2"/>
<reference evidence="2 3" key="1">
    <citation type="submission" date="2015-10" db="EMBL/GenBank/DDBJ databases">
        <title>Draft genome sequence of Streptomyces yokosukanensis DSM 40224, type strain for the species Streptomyces yokosukanensis.</title>
        <authorList>
            <person name="Ruckert C."/>
            <person name="Winkler A."/>
            <person name="Kalinowski J."/>
            <person name="Kampfer P."/>
            <person name="Glaeser S."/>
        </authorList>
    </citation>
    <scope>NUCLEOTIDE SEQUENCE [LARGE SCALE GENOMIC DNA]</scope>
    <source>
        <strain evidence="2 3">DSM 40224</strain>
    </source>
</reference>
<dbReference type="AlphaFoldDB" id="A0A101P1G6"/>